<sequence length="359" mass="40352">MEKKTLLWIGLFITAASIGLLLYEGFSSSHSKHNDAEHDHASEPDHHDSHQHDHKHSETEQNKRYGLVSPIPEHPEFDRTQAKIGWVLFRDPNLSSNKKVSCESCHNLRTNGAETTAVSTGVEGLGTRNSPTVFNASLNYRFFWDGRVNSLHEQLDGPIHDPVEMNSSWSKITEYVSQSPIYQQYFSQAELPITEHNIKTALVEFMNALSTPNSPFDQYLAGDENALSPEAKLGWQTFQKEGCVRCHQGSNIGGGMVMRFGYFGQSTTGENRSSDKGRFNTTQDENDLYLFRVASLRNVALTPPYFHDGKTQHLSEAIKIMGESQLGKTFDDETIAHLEAFLNSLSGDRPAILQEFENE</sequence>
<feature type="binding site" description="axial binding residue" evidence="9">
    <location>
        <position position="247"/>
    </location>
    <ligand>
        <name>heme c</name>
        <dbReference type="ChEBI" id="CHEBI:61717"/>
        <label>2</label>
    </ligand>
    <ligandPart>
        <name>Fe</name>
        <dbReference type="ChEBI" id="CHEBI:18248"/>
    </ligandPart>
</feature>
<dbReference type="InterPro" id="IPR036909">
    <property type="entry name" value="Cyt_c-like_dom_sf"/>
</dbReference>
<feature type="domain" description="Cytochrome c" evidence="12">
    <location>
        <begin position="229"/>
        <end position="346"/>
    </location>
</feature>
<reference evidence="13 14" key="1">
    <citation type="submission" date="2014-10" db="EMBL/GenBank/DDBJ databases">
        <title>The Complete Genome Sequence for the Shellfish Pathogen Vibrio coralliilyticus RE98 Isolated from a Shellfish Hatchery.</title>
        <authorList>
            <person name="Richards G.P."/>
            <person name="Bono J.L."/>
            <person name="Watson M.A."/>
            <person name="Needleman D.S."/>
        </authorList>
    </citation>
    <scope>NUCLEOTIDE SEQUENCE [LARGE SCALE GENOMIC DNA]</scope>
    <source>
        <strain evidence="13 14">RE98</strain>
    </source>
</reference>
<evidence type="ECO:0000256" key="9">
    <source>
        <dbReference type="PIRSR" id="PIRSR000294-2"/>
    </source>
</evidence>
<keyword evidence="11" id="KW-0812">Transmembrane</keyword>
<gene>
    <name evidence="13" type="ORF">IX92_08850</name>
</gene>
<feature type="binding site" description="covalent" evidence="8">
    <location>
        <position position="102"/>
    </location>
    <ligand>
        <name>heme c</name>
        <dbReference type="ChEBI" id="CHEBI:61717"/>
        <label>1</label>
    </ligand>
</feature>
<dbReference type="InterPro" id="IPR004852">
    <property type="entry name" value="Di-haem_cyt_c_peroxidsae"/>
</dbReference>
<feature type="binding site" description="axial binding residue" evidence="9">
    <location>
        <position position="106"/>
    </location>
    <ligand>
        <name>heme c</name>
        <dbReference type="ChEBI" id="CHEBI:61717"/>
        <label>1</label>
    </ligand>
    <ligandPart>
        <name>Fe</name>
        <dbReference type="ChEBI" id="CHEBI:18248"/>
    </ligandPart>
</feature>
<dbReference type="InterPro" id="IPR009056">
    <property type="entry name" value="Cyt_c-like_dom"/>
</dbReference>
<keyword evidence="5" id="KW-0574">Periplasm</keyword>
<evidence type="ECO:0000256" key="3">
    <source>
        <dbReference type="ARBA" id="ARBA00022723"/>
    </source>
</evidence>
<dbReference type="PANTHER" id="PTHR30600">
    <property type="entry name" value="CYTOCHROME C PEROXIDASE-RELATED"/>
    <property type="match status" value="1"/>
</dbReference>
<evidence type="ECO:0000256" key="4">
    <source>
        <dbReference type="ARBA" id="ARBA00022729"/>
    </source>
</evidence>
<dbReference type="EMBL" id="CP009617">
    <property type="protein sequence ID" value="AIW19156.1"/>
    <property type="molecule type" value="Genomic_DNA"/>
</dbReference>
<name>A0AAN0SCD9_9VIBR</name>
<feature type="region of interest" description="Disordered" evidence="10">
    <location>
        <begin position="29"/>
        <end position="62"/>
    </location>
</feature>
<dbReference type="GO" id="GO:0042597">
    <property type="term" value="C:periplasmic space"/>
    <property type="evidence" value="ECO:0007669"/>
    <property type="project" value="UniProtKB-SubCell"/>
</dbReference>
<evidence type="ECO:0000313" key="14">
    <source>
        <dbReference type="Proteomes" id="UP000030081"/>
    </source>
</evidence>
<feature type="binding site" description="covalent" evidence="8">
    <location>
        <position position="243"/>
    </location>
    <ligand>
        <name>heme c</name>
        <dbReference type="ChEBI" id="CHEBI:61717"/>
        <label>2</label>
    </ligand>
</feature>
<feature type="binding site" description="axial binding residue" evidence="9">
    <location>
        <position position="321"/>
    </location>
    <ligand>
        <name>heme c</name>
        <dbReference type="ChEBI" id="CHEBI:61717"/>
        <label>2</label>
    </ligand>
    <ligandPart>
        <name>Fe</name>
        <dbReference type="ChEBI" id="CHEBI:18248"/>
    </ligandPart>
</feature>
<evidence type="ECO:0000256" key="11">
    <source>
        <dbReference type="SAM" id="Phobius"/>
    </source>
</evidence>
<keyword evidence="4" id="KW-0732">Signal</keyword>
<dbReference type="AlphaFoldDB" id="A0AAN0SCD9"/>
<dbReference type="PROSITE" id="PS51007">
    <property type="entry name" value="CYTC"/>
    <property type="match status" value="1"/>
</dbReference>
<comment type="cofactor">
    <cofactor evidence="8">
        <name>heme</name>
        <dbReference type="ChEBI" id="CHEBI:30413"/>
    </cofactor>
    <text evidence="8">Binds 2 heme groups.</text>
</comment>
<keyword evidence="14" id="KW-1185">Reference proteome</keyword>
<feature type="transmembrane region" description="Helical" evidence="11">
    <location>
        <begin position="6"/>
        <end position="23"/>
    </location>
</feature>
<evidence type="ECO:0000256" key="1">
    <source>
        <dbReference type="ARBA" id="ARBA00004418"/>
    </source>
</evidence>
<dbReference type="PANTHER" id="PTHR30600:SF7">
    <property type="entry name" value="CYTOCHROME C PEROXIDASE-RELATED"/>
    <property type="match status" value="1"/>
</dbReference>
<dbReference type="SUPFAM" id="SSF46626">
    <property type="entry name" value="Cytochrome c"/>
    <property type="match status" value="2"/>
</dbReference>
<dbReference type="Pfam" id="PF03150">
    <property type="entry name" value="CCP_MauG"/>
    <property type="match status" value="1"/>
</dbReference>
<dbReference type="InterPro" id="IPR051395">
    <property type="entry name" value="Cytochrome_c_Peroxidase/MauG"/>
</dbReference>
<evidence type="ECO:0000259" key="12">
    <source>
        <dbReference type="PROSITE" id="PS51007"/>
    </source>
</evidence>
<dbReference type="Gene3D" id="1.10.760.10">
    <property type="entry name" value="Cytochrome c-like domain"/>
    <property type="match status" value="2"/>
</dbReference>
<dbReference type="GO" id="GO:0046872">
    <property type="term" value="F:metal ion binding"/>
    <property type="evidence" value="ECO:0007669"/>
    <property type="project" value="UniProtKB-KW"/>
</dbReference>
<keyword evidence="11" id="KW-1133">Transmembrane helix</keyword>
<dbReference type="Proteomes" id="UP000030081">
    <property type="component" value="Chromosome 1"/>
</dbReference>
<organism evidence="13 14">
    <name type="scientific">Vibrio coralliilyticus</name>
    <dbReference type="NCBI Taxonomy" id="190893"/>
    <lineage>
        <taxon>Bacteria</taxon>
        <taxon>Pseudomonadati</taxon>
        <taxon>Pseudomonadota</taxon>
        <taxon>Gammaproteobacteria</taxon>
        <taxon>Vibrionales</taxon>
        <taxon>Vibrionaceae</taxon>
        <taxon>Vibrio</taxon>
    </lineage>
</organism>
<evidence type="ECO:0000256" key="5">
    <source>
        <dbReference type="ARBA" id="ARBA00022764"/>
    </source>
</evidence>
<dbReference type="InterPro" id="IPR026259">
    <property type="entry name" value="MauG/Cytc_peroxidase"/>
</dbReference>
<dbReference type="RefSeq" id="WP_043008448.1">
    <property type="nucleotide sequence ID" value="NZ_CP009617.1"/>
</dbReference>
<dbReference type="GO" id="GO:0004130">
    <property type="term" value="F:cytochrome-c peroxidase activity"/>
    <property type="evidence" value="ECO:0007669"/>
    <property type="project" value="TreeGrafter"/>
</dbReference>
<evidence type="ECO:0000256" key="8">
    <source>
        <dbReference type="PIRSR" id="PIRSR000294-1"/>
    </source>
</evidence>
<feature type="binding site" description="covalent" evidence="8">
    <location>
        <position position="105"/>
    </location>
    <ligand>
        <name>heme c</name>
        <dbReference type="ChEBI" id="CHEBI:61717"/>
        <label>1</label>
    </ligand>
</feature>
<feature type="binding site" description="covalent" evidence="8">
    <location>
        <position position="246"/>
    </location>
    <ligand>
        <name>heme c</name>
        <dbReference type="ChEBI" id="CHEBI:61717"/>
        <label>2</label>
    </ligand>
</feature>
<evidence type="ECO:0000256" key="7">
    <source>
        <dbReference type="ARBA" id="ARBA00023004"/>
    </source>
</evidence>
<keyword evidence="6" id="KW-0560">Oxidoreductase</keyword>
<protein>
    <submittedName>
        <fullName evidence="13">Cytochrome B6</fullName>
    </submittedName>
</protein>
<comment type="PTM">
    <text evidence="8">Binds 2 heme groups per subunit.</text>
</comment>
<accession>A0AAN0SCD9</accession>
<comment type="subcellular location">
    <subcellularLocation>
        <location evidence="1">Periplasm</location>
    </subcellularLocation>
</comment>
<keyword evidence="11" id="KW-0472">Membrane</keyword>
<dbReference type="GO" id="GO:0020037">
    <property type="term" value="F:heme binding"/>
    <property type="evidence" value="ECO:0007669"/>
    <property type="project" value="InterPro"/>
</dbReference>
<dbReference type="KEGG" id="vcy:IX92_08850"/>
<keyword evidence="7 9" id="KW-0408">Iron</keyword>
<evidence type="ECO:0000256" key="2">
    <source>
        <dbReference type="ARBA" id="ARBA00022617"/>
    </source>
</evidence>
<feature type="compositionally biased region" description="Basic and acidic residues" evidence="10">
    <location>
        <begin position="32"/>
        <end position="62"/>
    </location>
</feature>
<keyword evidence="3 9" id="KW-0479">Metal-binding</keyword>
<dbReference type="GO" id="GO:0009055">
    <property type="term" value="F:electron transfer activity"/>
    <property type="evidence" value="ECO:0007669"/>
    <property type="project" value="InterPro"/>
</dbReference>
<dbReference type="PIRSF" id="PIRSF000294">
    <property type="entry name" value="Cytochrome-c_peroxidase"/>
    <property type="match status" value="1"/>
</dbReference>
<keyword evidence="2 8" id="KW-0349">Heme</keyword>
<evidence type="ECO:0000256" key="6">
    <source>
        <dbReference type="ARBA" id="ARBA00023002"/>
    </source>
</evidence>
<proteinExistence type="predicted"/>
<evidence type="ECO:0000256" key="10">
    <source>
        <dbReference type="SAM" id="MobiDB-lite"/>
    </source>
</evidence>
<evidence type="ECO:0000313" key="13">
    <source>
        <dbReference type="EMBL" id="AIW19156.1"/>
    </source>
</evidence>